<keyword evidence="2" id="KW-0433">Leucine-rich repeat</keyword>
<dbReference type="InterPro" id="IPR052422">
    <property type="entry name" value="Auxin_Ser/Thr_Kinase"/>
</dbReference>
<protein>
    <recommendedName>
        <fullName evidence="10">Protein kinase domain-containing protein</fullName>
    </recommendedName>
</protein>
<comment type="subcellular location">
    <subcellularLocation>
        <location evidence="1">Membrane</location>
        <topology evidence="1">Single-pass membrane protein</topology>
    </subcellularLocation>
</comment>
<keyword evidence="5" id="KW-0677">Repeat</keyword>
<dbReference type="PROSITE" id="PS50011">
    <property type="entry name" value="PROTEIN_KINASE_DOM"/>
    <property type="match status" value="1"/>
</dbReference>
<dbReference type="PANTHER" id="PTHR47986:SF24">
    <property type="entry name" value="RECEPTOR-LIKE KINASE TMK3"/>
    <property type="match status" value="1"/>
</dbReference>
<evidence type="ECO:0000313" key="12">
    <source>
        <dbReference type="Proteomes" id="UP000886595"/>
    </source>
</evidence>
<dbReference type="GO" id="GO:0004672">
    <property type="term" value="F:protein kinase activity"/>
    <property type="evidence" value="ECO:0007669"/>
    <property type="project" value="InterPro"/>
</dbReference>
<dbReference type="InterPro" id="IPR008271">
    <property type="entry name" value="Ser/Thr_kinase_AS"/>
</dbReference>
<dbReference type="PROSITE" id="PS00108">
    <property type="entry name" value="PROTEIN_KINASE_ST"/>
    <property type="match status" value="1"/>
</dbReference>
<dbReference type="Pfam" id="PF12530">
    <property type="entry name" value="DUF3730"/>
    <property type="match status" value="1"/>
</dbReference>
<dbReference type="GO" id="GO:0005524">
    <property type="term" value="F:ATP binding"/>
    <property type="evidence" value="ECO:0007669"/>
    <property type="project" value="InterPro"/>
</dbReference>
<dbReference type="GO" id="GO:0016020">
    <property type="term" value="C:membrane"/>
    <property type="evidence" value="ECO:0007669"/>
    <property type="project" value="UniProtKB-SubCell"/>
</dbReference>
<evidence type="ECO:0000256" key="5">
    <source>
        <dbReference type="ARBA" id="ARBA00022737"/>
    </source>
</evidence>
<name>A0A8X7VJQ2_BRACI</name>
<evidence type="ECO:0000256" key="2">
    <source>
        <dbReference type="ARBA" id="ARBA00022614"/>
    </source>
</evidence>
<gene>
    <name evidence="11" type="ORF">Bca52824_024177</name>
</gene>
<dbReference type="Pfam" id="PF00069">
    <property type="entry name" value="Pkinase"/>
    <property type="match status" value="1"/>
</dbReference>
<evidence type="ECO:0000256" key="4">
    <source>
        <dbReference type="ARBA" id="ARBA00022729"/>
    </source>
</evidence>
<evidence type="ECO:0000256" key="6">
    <source>
        <dbReference type="ARBA" id="ARBA00022989"/>
    </source>
</evidence>
<feature type="domain" description="Protein kinase" evidence="10">
    <location>
        <begin position="1"/>
        <end position="354"/>
    </location>
</feature>
<evidence type="ECO:0000259" key="10">
    <source>
        <dbReference type="PROSITE" id="PS50011"/>
    </source>
</evidence>
<dbReference type="SUPFAM" id="SSF56112">
    <property type="entry name" value="Protein kinase-like (PK-like)"/>
    <property type="match status" value="1"/>
</dbReference>
<evidence type="ECO:0000256" key="8">
    <source>
        <dbReference type="ARBA" id="ARBA00023170"/>
    </source>
</evidence>
<dbReference type="InterPro" id="IPR011009">
    <property type="entry name" value="Kinase-like_dom_sf"/>
</dbReference>
<dbReference type="EMBL" id="JAAMPC010000005">
    <property type="protein sequence ID" value="KAG2312620.1"/>
    <property type="molecule type" value="Genomic_DNA"/>
</dbReference>
<keyword evidence="7" id="KW-0472">Membrane</keyword>
<comment type="caution">
    <text evidence="11">The sequence shown here is derived from an EMBL/GenBank/DDBJ whole genome shotgun (WGS) entry which is preliminary data.</text>
</comment>
<keyword evidence="8" id="KW-0675">Receptor</keyword>
<dbReference type="InterPro" id="IPR022542">
    <property type="entry name" value="FOCAD/RST1_DUF3730"/>
</dbReference>
<sequence>MIDYALTINEQTFTFYSIADPESTQLVGAPLVEHCLAGFSSSVFAYGQFLLDAPETCYFTCYELLLRSKDGETHHLEDYNEISEVADITIGGGSLEMFPEDALGSRRNSYVQMCRCCQSARLRMNAAARGVEYLHTLSHQSFIHRDIKSSNILLGDYMRAKVSDFGLVFLIRIGYKQKHGDWKFNLTENHPFVGILSCRVETQTNIFHQVSLFVMRTRKLMVGIHPRLCFVREFVSSMASLCCSCRHEALPVFRLLMWCRKYVPGKNSEDTRNLSCIVKTPLDAYIVVGRDLVGTRLEVIEVHVLGVQLVDTVLLLCSSPHIHRFDEDYNLLIDLNSSFRPIHSAGYALEHVALKYLVVIVFICFFMKEFFGA</sequence>
<organism evidence="11 12">
    <name type="scientific">Brassica carinata</name>
    <name type="common">Ethiopian mustard</name>
    <name type="synonym">Abyssinian cabbage</name>
    <dbReference type="NCBI Taxonomy" id="52824"/>
    <lineage>
        <taxon>Eukaryota</taxon>
        <taxon>Viridiplantae</taxon>
        <taxon>Streptophyta</taxon>
        <taxon>Embryophyta</taxon>
        <taxon>Tracheophyta</taxon>
        <taxon>Spermatophyta</taxon>
        <taxon>Magnoliopsida</taxon>
        <taxon>eudicotyledons</taxon>
        <taxon>Gunneridae</taxon>
        <taxon>Pentapetalae</taxon>
        <taxon>rosids</taxon>
        <taxon>malvids</taxon>
        <taxon>Brassicales</taxon>
        <taxon>Brassicaceae</taxon>
        <taxon>Brassiceae</taxon>
        <taxon>Brassica</taxon>
    </lineage>
</organism>
<reference evidence="11 12" key="1">
    <citation type="submission" date="2020-02" db="EMBL/GenBank/DDBJ databases">
        <authorList>
            <person name="Ma Q."/>
            <person name="Huang Y."/>
            <person name="Song X."/>
            <person name="Pei D."/>
        </authorList>
    </citation>
    <scope>NUCLEOTIDE SEQUENCE [LARGE SCALE GENOMIC DNA]</scope>
    <source>
        <strain evidence="11">Sxm20200214</strain>
        <tissue evidence="11">Leaf</tissue>
    </source>
</reference>
<keyword evidence="12" id="KW-1185">Reference proteome</keyword>
<dbReference type="PANTHER" id="PTHR47986">
    <property type="entry name" value="OSJNBA0070M12.3 PROTEIN"/>
    <property type="match status" value="1"/>
</dbReference>
<evidence type="ECO:0000256" key="1">
    <source>
        <dbReference type="ARBA" id="ARBA00004167"/>
    </source>
</evidence>
<dbReference type="Proteomes" id="UP000886595">
    <property type="component" value="Unassembled WGS sequence"/>
</dbReference>
<dbReference type="Gene3D" id="1.10.510.10">
    <property type="entry name" value="Transferase(Phosphotransferase) domain 1"/>
    <property type="match status" value="1"/>
</dbReference>
<keyword evidence="6" id="KW-1133">Transmembrane helix</keyword>
<dbReference type="OrthoDB" id="1414216at2759"/>
<evidence type="ECO:0000313" key="11">
    <source>
        <dbReference type="EMBL" id="KAG2312620.1"/>
    </source>
</evidence>
<evidence type="ECO:0000256" key="3">
    <source>
        <dbReference type="ARBA" id="ARBA00022692"/>
    </source>
</evidence>
<dbReference type="InterPro" id="IPR000719">
    <property type="entry name" value="Prot_kinase_dom"/>
</dbReference>
<keyword evidence="3" id="KW-0812">Transmembrane</keyword>
<dbReference type="AlphaFoldDB" id="A0A8X7VJQ2"/>
<keyword evidence="9" id="KW-0325">Glycoprotein</keyword>
<accession>A0A8X7VJQ2</accession>
<proteinExistence type="predicted"/>
<evidence type="ECO:0000256" key="7">
    <source>
        <dbReference type="ARBA" id="ARBA00023136"/>
    </source>
</evidence>
<keyword evidence="4" id="KW-0732">Signal</keyword>
<evidence type="ECO:0000256" key="9">
    <source>
        <dbReference type="ARBA" id="ARBA00023180"/>
    </source>
</evidence>